<dbReference type="InterPro" id="IPR051910">
    <property type="entry name" value="ComF/GntX_DNA_util-trans"/>
</dbReference>
<dbReference type="InterPro" id="IPR029057">
    <property type="entry name" value="PRTase-like"/>
</dbReference>
<dbReference type="Proteomes" id="UP000326903">
    <property type="component" value="Unassembled WGS sequence"/>
</dbReference>
<organism evidence="3 4">
    <name type="scientific">Ginsengibacter hankyongi</name>
    <dbReference type="NCBI Taxonomy" id="2607284"/>
    <lineage>
        <taxon>Bacteria</taxon>
        <taxon>Pseudomonadati</taxon>
        <taxon>Bacteroidota</taxon>
        <taxon>Chitinophagia</taxon>
        <taxon>Chitinophagales</taxon>
        <taxon>Chitinophagaceae</taxon>
        <taxon>Ginsengibacter</taxon>
    </lineage>
</organism>
<evidence type="ECO:0000259" key="2">
    <source>
        <dbReference type="Pfam" id="PF00156"/>
    </source>
</evidence>
<comment type="similarity">
    <text evidence="1">Belongs to the ComF/GntX family.</text>
</comment>
<protein>
    <submittedName>
        <fullName evidence="3">ComF family protein</fullName>
    </submittedName>
</protein>
<dbReference type="InterPro" id="IPR000836">
    <property type="entry name" value="PRTase_dom"/>
</dbReference>
<name>A0A5J5IHD1_9BACT</name>
<dbReference type="EMBL" id="VYQF01000002">
    <property type="protein sequence ID" value="KAA9039366.1"/>
    <property type="molecule type" value="Genomic_DNA"/>
</dbReference>
<dbReference type="CDD" id="cd06223">
    <property type="entry name" value="PRTases_typeI"/>
    <property type="match status" value="1"/>
</dbReference>
<dbReference type="Gene3D" id="3.40.50.2020">
    <property type="match status" value="1"/>
</dbReference>
<sequence>MNLKSTILSPLVHFFYPHNCIGCGSDIIEKDNFLCLECINYLPHTGFALHANNPLEKIFWGRLPITAGMSEFYFSKDSIIQNCIHEFKYRGNKNIGLYLGKIMGKSMLNSNRFANIDYLVPLPLFTEKEFKRGFNQSSILCSGVNEIMNIPVITKNVTRTIYTETQTKKGRIQRWENVEKSFSVIDPEMLKGKHILLVDDVITTGATIEACGREILKIEGARLSIASLAISKQ</sequence>
<proteinExistence type="inferred from homology"/>
<dbReference type="Pfam" id="PF00156">
    <property type="entry name" value="Pribosyltran"/>
    <property type="match status" value="1"/>
</dbReference>
<dbReference type="AlphaFoldDB" id="A0A5J5IHD1"/>
<evidence type="ECO:0000313" key="3">
    <source>
        <dbReference type="EMBL" id="KAA9039366.1"/>
    </source>
</evidence>
<evidence type="ECO:0000256" key="1">
    <source>
        <dbReference type="ARBA" id="ARBA00008007"/>
    </source>
</evidence>
<reference evidence="3 4" key="1">
    <citation type="submission" date="2019-09" db="EMBL/GenBank/DDBJ databases">
        <title>Draft genome sequence of Ginsengibacter sp. BR5-29.</title>
        <authorList>
            <person name="Im W.-T."/>
        </authorList>
    </citation>
    <scope>NUCLEOTIDE SEQUENCE [LARGE SCALE GENOMIC DNA]</scope>
    <source>
        <strain evidence="3 4">BR5-29</strain>
    </source>
</reference>
<gene>
    <name evidence="3" type="ORF">FW778_11085</name>
</gene>
<comment type="caution">
    <text evidence="3">The sequence shown here is derived from an EMBL/GenBank/DDBJ whole genome shotgun (WGS) entry which is preliminary data.</text>
</comment>
<dbReference type="PANTHER" id="PTHR47505">
    <property type="entry name" value="DNA UTILIZATION PROTEIN YHGH"/>
    <property type="match status" value="1"/>
</dbReference>
<keyword evidence="4" id="KW-1185">Reference proteome</keyword>
<dbReference type="RefSeq" id="WP_150414776.1">
    <property type="nucleotide sequence ID" value="NZ_VYQF01000002.1"/>
</dbReference>
<dbReference type="SUPFAM" id="SSF53271">
    <property type="entry name" value="PRTase-like"/>
    <property type="match status" value="1"/>
</dbReference>
<accession>A0A5J5IHD1</accession>
<dbReference type="PANTHER" id="PTHR47505:SF1">
    <property type="entry name" value="DNA UTILIZATION PROTEIN YHGH"/>
    <property type="match status" value="1"/>
</dbReference>
<feature type="domain" description="Phosphoribosyltransferase" evidence="2">
    <location>
        <begin position="181"/>
        <end position="228"/>
    </location>
</feature>
<evidence type="ECO:0000313" key="4">
    <source>
        <dbReference type="Proteomes" id="UP000326903"/>
    </source>
</evidence>